<evidence type="ECO:0000313" key="5">
    <source>
        <dbReference type="EMBL" id="MCL7023193.1"/>
    </source>
</evidence>
<evidence type="ECO:0000256" key="2">
    <source>
        <dbReference type="ARBA" id="ARBA00022845"/>
    </source>
</evidence>
<dbReference type="InterPro" id="IPR011989">
    <property type="entry name" value="ARM-like"/>
</dbReference>
<dbReference type="AlphaFoldDB" id="A0AA41V376"/>
<evidence type="ECO:0000259" key="4">
    <source>
        <dbReference type="PROSITE" id="PS50303"/>
    </source>
</evidence>
<evidence type="ECO:0000256" key="3">
    <source>
        <dbReference type="PROSITE-ProRule" id="PRU00317"/>
    </source>
</evidence>
<sequence>MYFCFEGSVAHIDSCGTHDSMVTHEFPKSDSMTPLMPKGHQKWYLRMSLRSSYAYIGISRICYSVYNLYGRQTAWLLKVHNCLLFKFYIMVLFRALAENCVDIARDRDGCCVLQSLILKADEHLRAQIVGEITQNALVLANDSYGNYVVQFVVGQKIKEATRSLVRNLKGQFETLSTNRFCCYLVVKFLKESDDEFVIKFIIDELVNKSNILMLLQDQYANIVIQSALDVAEEVSMFNLIVSVIKMHHQSLHNHPFGKEVVLHMNQLIRDKQGDQHDRQF</sequence>
<keyword evidence="6" id="KW-1185">Reference proteome</keyword>
<feature type="domain" description="PUM-HD" evidence="4">
    <location>
        <begin position="1"/>
        <end position="268"/>
    </location>
</feature>
<dbReference type="Gene3D" id="1.25.10.10">
    <property type="entry name" value="Leucine-rich Repeat Variant"/>
    <property type="match status" value="1"/>
</dbReference>
<dbReference type="InterPro" id="IPR001313">
    <property type="entry name" value="Pumilio_RNA-bd_rpt"/>
</dbReference>
<comment type="caution">
    <text evidence="5">The sequence shown here is derived from an EMBL/GenBank/DDBJ whole genome shotgun (WGS) entry which is preliminary data.</text>
</comment>
<dbReference type="SUPFAM" id="SSF48371">
    <property type="entry name" value="ARM repeat"/>
    <property type="match status" value="1"/>
</dbReference>
<dbReference type="PANTHER" id="PTHR12537:SF63">
    <property type="entry name" value="PUMILIO HOMOLOG 15"/>
    <property type="match status" value="1"/>
</dbReference>
<dbReference type="InterPro" id="IPR016024">
    <property type="entry name" value="ARM-type_fold"/>
</dbReference>
<dbReference type="PROSITE" id="PS50303">
    <property type="entry name" value="PUM_HD"/>
    <property type="match status" value="1"/>
</dbReference>
<dbReference type="Proteomes" id="UP001177140">
    <property type="component" value="Unassembled WGS sequence"/>
</dbReference>
<feature type="repeat" description="Pumilio" evidence="3">
    <location>
        <begin position="131"/>
        <end position="166"/>
    </location>
</feature>
<dbReference type="InterPro" id="IPR033133">
    <property type="entry name" value="PUM-HD"/>
</dbReference>
<organism evidence="5 6">
    <name type="scientific">Papaver nudicaule</name>
    <name type="common">Iceland poppy</name>
    <dbReference type="NCBI Taxonomy" id="74823"/>
    <lineage>
        <taxon>Eukaryota</taxon>
        <taxon>Viridiplantae</taxon>
        <taxon>Streptophyta</taxon>
        <taxon>Embryophyta</taxon>
        <taxon>Tracheophyta</taxon>
        <taxon>Spermatophyta</taxon>
        <taxon>Magnoliopsida</taxon>
        <taxon>Ranunculales</taxon>
        <taxon>Papaveraceae</taxon>
        <taxon>Papaveroideae</taxon>
        <taxon>Papaver</taxon>
    </lineage>
</organism>
<feature type="repeat" description="Pumilio" evidence="3">
    <location>
        <begin position="95"/>
        <end position="130"/>
    </location>
</feature>
<protein>
    <recommendedName>
        <fullName evidence="4">PUM-HD domain-containing protein</fullName>
    </recommendedName>
</protein>
<dbReference type="EMBL" id="JAJJMA010019546">
    <property type="protein sequence ID" value="MCL7023193.1"/>
    <property type="molecule type" value="Genomic_DNA"/>
</dbReference>
<keyword evidence="2" id="KW-0810">Translation regulation</keyword>
<dbReference type="GO" id="GO:0005737">
    <property type="term" value="C:cytoplasm"/>
    <property type="evidence" value="ECO:0007669"/>
    <property type="project" value="TreeGrafter"/>
</dbReference>
<dbReference type="GO" id="GO:0003729">
    <property type="term" value="F:mRNA binding"/>
    <property type="evidence" value="ECO:0007669"/>
    <property type="project" value="TreeGrafter"/>
</dbReference>
<gene>
    <name evidence="5" type="ORF">MKW94_012056</name>
</gene>
<feature type="repeat" description="Pumilio" evidence="3">
    <location>
        <begin position="204"/>
        <end position="242"/>
    </location>
</feature>
<dbReference type="Pfam" id="PF00806">
    <property type="entry name" value="PUF"/>
    <property type="match status" value="3"/>
</dbReference>
<proteinExistence type="predicted"/>
<keyword evidence="1" id="KW-0677">Repeat</keyword>
<name>A0AA41V376_PAPNU</name>
<dbReference type="PANTHER" id="PTHR12537">
    <property type="entry name" value="RNA BINDING PROTEIN PUMILIO-RELATED"/>
    <property type="match status" value="1"/>
</dbReference>
<evidence type="ECO:0000256" key="1">
    <source>
        <dbReference type="ARBA" id="ARBA00022737"/>
    </source>
</evidence>
<accession>A0AA41V376</accession>
<dbReference type="GO" id="GO:0006417">
    <property type="term" value="P:regulation of translation"/>
    <property type="evidence" value="ECO:0007669"/>
    <property type="project" value="UniProtKB-KW"/>
</dbReference>
<evidence type="ECO:0000313" key="6">
    <source>
        <dbReference type="Proteomes" id="UP001177140"/>
    </source>
</evidence>
<reference evidence="5" key="1">
    <citation type="submission" date="2022-03" db="EMBL/GenBank/DDBJ databases">
        <title>A functionally conserved STORR gene fusion in Papaver species that diverged 16.8 million years ago.</title>
        <authorList>
            <person name="Catania T."/>
        </authorList>
    </citation>
    <scope>NUCLEOTIDE SEQUENCE</scope>
    <source>
        <strain evidence="5">S-191538</strain>
    </source>
</reference>
<dbReference type="PROSITE" id="PS50302">
    <property type="entry name" value="PUM"/>
    <property type="match status" value="3"/>
</dbReference>
<dbReference type="SMART" id="SM00025">
    <property type="entry name" value="Pumilio"/>
    <property type="match status" value="4"/>
</dbReference>